<reference evidence="2 3" key="1">
    <citation type="submission" date="2019-03" db="EMBL/GenBank/DDBJ databases">
        <title>Genomic Encyclopedia of Type Strains, Phase IV (KMG-IV): sequencing the most valuable type-strain genomes for metagenomic binning, comparative biology and taxonomic classification.</title>
        <authorList>
            <person name="Goeker M."/>
        </authorList>
    </citation>
    <scope>NUCLEOTIDE SEQUENCE [LARGE SCALE GENOMIC DNA]</scope>
    <source>
        <strain evidence="2 3">DSM 45361</strain>
    </source>
</reference>
<keyword evidence="1" id="KW-0812">Transmembrane</keyword>
<dbReference type="RefSeq" id="WP_133852895.1">
    <property type="nucleotide sequence ID" value="NZ_SNXZ01000006.1"/>
</dbReference>
<dbReference type="OrthoDB" id="5244396at2"/>
<organism evidence="2 3">
    <name type="scientific">Labedaea rhizosphaerae</name>
    <dbReference type="NCBI Taxonomy" id="598644"/>
    <lineage>
        <taxon>Bacteria</taxon>
        <taxon>Bacillati</taxon>
        <taxon>Actinomycetota</taxon>
        <taxon>Actinomycetes</taxon>
        <taxon>Pseudonocardiales</taxon>
        <taxon>Pseudonocardiaceae</taxon>
        <taxon>Labedaea</taxon>
    </lineage>
</organism>
<feature type="transmembrane region" description="Helical" evidence="1">
    <location>
        <begin position="55"/>
        <end position="76"/>
    </location>
</feature>
<evidence type="ECO:0000313" key="3">
    <source>
        <dbReference type="Proteomes" id="UP000295444"/>
    </source>
</evidence>
<comment type="caution">
    <text evidence="2">The sequence shown here is derived from an EMBL/GenBank/DDBJ whole genome shotgun (WGS) entry which is preliminary data.</text>
</comment>
<keyword evidence="3" id="KW-1185">Reference proteome</keyword>
<protein>
    <submittedName>
        <fullName evidence="2">ABC-2 family transporter</fullName>
    </submittedName>
</protein>
<evidence type="ECO:0000256" key="1">
    <source>
        <dbReference type="SAM" id="Phobius"/>
    </source>
</evidence>
<dbReference type="Proteomes" id="UP000295444">
    <property type="component" value="Unassembled WGS sequence"/>
</dbReference>
<proteinExistence type="predicted"/>
<feature type="transmembrane region" description="Helical" evidence="1">
    <location>
        <begin position="106"/>
        <end position="131"/>
    </location>
</feature>
<dbReference type="Pfam" id="PF12679">
    <property type="entry name" value="ABC2_membrane_2"/>
    <property type="match status" value="1"/>
</dbReference>
<feature type="transmembrane region" description="Helical" evidence="1">
    <location>
        <begin position="137"/>
        <end position="157"/>
    </location>
</feature>
<feature type="transmembrane region" description="Helical" evidence="1">
    <location>
        <begin position="17"/>
        <end position="35"/>
    </location>
</feature>
<dbReference type="GO" id="GO:0005886">
    <property type="term" value="C:plasma membrane"/>
    <property type="evidence" value="ECO:0007669"/>
    <property type="project" value="UniProtKB-SubCell"/>
</dbReference>
<accession>A0A4R6S493</accession>
<keyword evidence="1" id="KW-0472">Membrane</keyword>
<evidence type="ECO:0000313" key="2">
    <source>
        <dbReference type="EMBL" id="TDP93907.1"/>
    </source>
</evidence>
<feature type="transmembrane region" description="Helical" evidence="1">
    <location>
        <begin position="169"/>
        <end position="187"/>
    </location>
</feature>
<keyword evidence="1" id="KW-1133">Transmembrane helix</keyword>
<gene>
    <name evidence="2" type="ORF">EV186_106301</name>
</gene>
<dbReference type="AlphaFoldDB" id="A0A4R6S493"/>
<dbReference type="GO" id="GO:0140359">
    <property type="term" value="F:ABC-type transporter activity"/>
    <property type="evidence" value="ECO:0007669"/>
    <property type="project" value="InterPro"/>
</dbReference>
<dbReference type="EMBL" id="SNXZ01000006">
    <property type="protein sequence ID" value="TDP93907.1"/>
    <property type="molecule type" value="Genomic_DNA"/>
</dbReference>
<feature type="transmembrane region" description="Helical" evidence="1">
    <location>
        <begin position="252"/>
        <end position="274"/>
    </location>
</feature>
<name>A0A4R6S493_LABRH</name>
<sequence>MGRLIAAEYRKIFTTKLWWALLIPAAIIALVFAWGGSALGALQDEAETLGGSLPLAFVTFAYGYNFATIFGLIFGATSLTGELRHKTITTSYLTGSSRGAVLAAKLFTYTTIGALYGIICAITGTIGSAIGDEVPAFGAWTQLMLASILVMIMWVLLGVGVGALIGNQVGAVVSLIVYVLVVERVLAPVMNNQGMENVVPYLPYQSAANTTMELAVRLLFGNLPGDLAGDSDTPQVERGIRTVLLLNHVPDWWTNGVIFAVWALVLGIIGWLVARRRDIT</sequence>